<protein>
    <submittedName>
        <fullName evidence="1">Transposase</fullName>
    </submittedName>
</protein>
<keyword evidence="2" id="KW-1185">Reference proteome</keyword>
<name>A0A9X2G9S9_9ACTN</name>
<evidence type="ECO:0000313" key="1">
    <source>
        <dbReference type="EMBL" id="MCP2353705.1"/>
    </source>
</evidence>
<dbReference type="Pfam" id="PF13412">
    <property type="entry name" value="HTH_24"/>
    <property type="match status" value="1"/>
</dbReference>
<sequence length="86" mass="9437">MVHWHAGRSKNEIAASLGLARNTVRKYVAAAEEAGIVPGGAAISSAEWAARVREWFPEVADGRLRQVTWPTIEQHRDYIVGQLKAG</sequence>
<accession>A0A9X2G9S9</accession>
<reference evidence="1" key="1">
    <citation type="submission" date="2022-06" db="EMBL/GenBank/DDBJ databases">
        <title>Sequencing the genomes of 1000 actinobacteria strains.</title>
        <authorList>
            <person name="Klenk H.-P."/>
        </authorList>
    </citation>
    <scope>NUCLEOTIDE SEQUENCE</scope>
    <source>
        <strain evidence="1">DSM 46694</strain>
    </source>
</reference>
<organism evidence="1 2">
    <name type="scientific">Nonomuraea thailandensis</name>
    <dbReference type="NCBI Taxonomy" id="1188745"/>
    <lineage>
        <taxon>Bacteria</taxon>
        <taxon>Bacillati</taxon>
        <taxon>Actinomycetota</taxon>
        <taxon>Actinomycetes</taxon>
        <taxon>Streptosporangiales</taxon>
        <taxon>Streptosporangiaceae</taxon>
        <taxon>Nonomuraea</taxon>
    </lineage>
</organism>
<dbReference type="AlphaFoldDB" id="A0A9X2G9S9"/>
<comment type="caution">
    <text evidence="1">The sequence shown here is derived from an EMBL/GenBank/DDBJ whole genome shotgun (WGS) entry which is preliminary data.</text>
</comment>
<dbReference type="Gene3D" id="1.10.10.60">
    <property type="entry name" value="Homeodomain-like"/>
    <property type="match status" value="1"/>
</dbReference>
<dbReference type="EMBL" id="JAMZEB010000001">
    <property type="protein sequence ID" value="MCP2353705.1"/>
    <property type="molecule type" value="Genomic_DNA"/>
</dbReference>
<proteinExistence type="predicted"/>
<gene>
    <name evidence="1" type="ORF">HD597_000725</name>
</gene>
<evidence type="ECO:0000313" key="2">
    <source>
        <dbReference type="Proteomes" id="UP001139648"/>
    </source>
</evidence>
<dbReference type="Proteomes" id="UP001139648">
    <property type="component" value="Unassembled WGS sequence"/>
</dbReference>